<keyword evidence="7" id="KW-1185">Reference proteome</keyword>
<dbReference type="PROSITE" id="PS00070">
    <property type="entry name" value="ALDEHYDE_DEHYDR_CYS"/>
    <property type="match status" value="1"/>
</dbReference>
<dbReference type="AlphaFoldDB" id="A0A1Q8SPX1"/>
<dbReference type="RefSeq" id="WP_075570836.1">
    <property type="nucleotide sequence ID" value="NZ_MSDO01000021.1"/>
</dbReference>
<organism evidence="6 7">
    <name type="scientific">Salinicola socius</name>
    <dbReference type="NCBI Taxonomy" id="404433"/>
    <lineage>
        <taxon>Bacteria</taxon>
        <taxon>Pseudomonadati</taxon>
        <taxon>Pseudomonadota</taxon>
        <taxon>Gammaproteobacteria</taxon>
        <taxon>Oceanospirillales</taxon>
        <taxon>Halomonadaceae</taxon>
        <taxon>Salinicola</taxon>
    </lineage>
</organism>
<sequence>MKLNDPRLFRQYAYVDGKWTHGSEGREEAVVDPATGETLGHCALLEASQITDTVTAAENAFAAWRAINVHERAEKLHAWYRLLHEHKEDLALLMTYEQGKPLDDSRGEVDYGASFIQWFAEEAKRAYGVTIPSHIPNAALGTIKEPVGVSAMFTPWNFPLAMITRKAGAALAAGCTVIVKPANETPYSALALAELAERAGIPAGVFNVVTGDPATVSEVLCNDNRIRNISFTGSTRVGKLLMRQSSSSVKRMSLELGGNAPFIVCDDMDPDAAAKEAVAAKFQTAGQDCLAANRIFVHRKIYDAFVERFVAHMQALKVGNGLEGSDIGPLIHKRAVDMAKGIVEDGVGKGARQLGGEGQAPGENFFMPTLLADITPEMRVFREETFSPVAGVCAFDDDEEVLRLANDTEYGLAAYVYTNDVRRIWKLMRGLEYGMVSVNSVKMTGAPIPFGGVKQSGLGREGGAAGLEEYLDTKYYCLGNMPSASNS</sequence>
<dbReference type="InterPro" id="IPR016162">
    <property type="entry name" value="Ald_DH_N"/>
</dbReference>
<dbReference type="InterPro" id="IPR016163">
    <property type="entry name" value="Ald_DH_C"/>
</dbReference>
<proteinExistence type="inferred from homology"/>
<dbReference type="FunFam" id="3.40.309.10:FF:000004">
    <property type="entry name" value="Succinate-semialdehyde dehydrogenase I"/>
    <property type="match status" value="1"/>
</dbReference>
<dbReference type="InterPro" id="IPR015590">
    <property type="entry name" value="Aldehyde_DH_dom"/>
</dbReference>
<reference evidence="6 7" key="1">
    <citation type="submission" date="2016-12" db="EMBL/GenBank/DDBJ databases">
        <title>Draft genome sequences of strains Salinicola socius SMB35, Salinicola sp. MH3R3-1 and Chromohalobacter sp. SMB17 from the Verkhnekamsk potash mining region of Russia.</title>
        <authorList>
            <person name="Mavrodi D.V."/>
            <person name="Olsson B.E."/>
            <person name="Korsakova E.S."/>
            <person name="Pyankova A."/>
            <person name="Mavrodi O.V."/>
            <person name="Plotnikova E.G."/>
        </authorList>
    </citation>
    <scope>NUCLEOTIDE SEQUENCE [LARGE SCALE GENOMIC DNA]</scope>
    <source>
        <strain evidence="6 7">SMB35</strain>
    </source>
</reference>
<name>A0A1Q8SPX1_9GAMM</name>
<dbReference type="SUPFAM" id="SSF53720">
    <property type="entry name" value="ALDH-like"/>
    <property type="match status" value="1"/>
</dbReference>
<dbReference type="OrthoDB" id="9812625at2"/>
<dbReference type="Gene3D" id="3.40.605.10">
    <property type="entry name" value="Aldehyde Dehydrogenase, Chain A, domain 1"/>
    <property type="match status" value="1"/>
</dbReference>
<dbReference type="InterPro" id="IPR016160">
    <property type="entry name" value="Ald_DH_CS_CYS"/>
</dbReference>
<dbReference type="STRING" id="404433.BTW07_14205"/>
<keyword evidence="2 4" id="KW-0560">Oxidoreductase</keyword>
<comment type="similarity">
    <text evidence="1 4">Belongs to the aldehyde dehydrogenase family.</text>
</comment>
<dbReference type="CDD" id="cd07103">
    <property type="entry name" value="ALDH_F5_SSADH_GabD"/>
    <property type="match status" value="1"/>
</dbReference>
<evidence type="ECO:0000259" key="5">
    <source>
        <dbReference type="Pfam" id="PF00171"/>
    </source>
</evidence>
<evidence type="ECO:0000313" key="6">
    <source>
        <dbReference type="EMBL" id="OLO03491.1"/>
    </source>
</evidence>
<feature type="active site" evidence="3">
    <location>
        <position position="255"/>
    </location>
</feature>
<dbReference type="FunFam" id="3.40.605.10:FF:000005">
    <property type="entry name" value="Succinate-semialdehyde dehydrogenase I"/>
    <property type="match status" value="1"/>
</dbReference>
<dbReference type="Proteomes" id="UP000186878">
    <property type="component" value="Unassembled WGS sequence"/>
</dbReference>
<dbReference type="InterPro" id="IPR029510">
    <property type="entry name" value="Ald_DH_CS_GLU"/>
</dbReference>
<evidence type="ECO:0000256" key="4">
    <source>
        <dbReference type="RuleBase" id="RU003345"/>
    </source>
</evidence>
<dbReference type="FunFam" id="3.40.605.10:FF:000026">
    <property type="entry name" value="Aldehyde dehydrogenase, putative"/>
    <property type="match status" value="1"/>
</dbReference>
<comment type="caution">
    <text evidence="6">The sequence shown here is derived from an EMBL/GenBank/DDBJ whole genome shotgun (WGS) entry which is preliminary data.</text>
</comment>
<feature type="domain" description="Aldehyde dehydrogenase" evidence="5">
    <location>
        <begin position="19"/>
        <end position="474"/>
    </location>
</feature>
<evidence type="ECO:0000313" key="7">
    <source>
        <dbReference type="Proteomes" id="UP000186878"/>
    </source>
</evidence>
<evidence type="ECO:0000256" key="1">
    <source>
        <dbReference type="ARBA" id="ARBA00009986"/>
    </source>
</evidence>
<dbReference type="GO" id="GO:0004777">
    <property type="term" value="F:succinate-semialdehyde dehydrogenase (NAD+) activity"/>
    <property type="evidence" value="ECO:0007669"/>
    <property type="project" value="TreeGrafter"/>
</dbReference>
<dbReference type="InterPro" id="IPR050740">
    <property type="entry name" value="Aldehyde_DH_Superfamily"/>
</dbReference>
<dbReference type="EMBL" id="MSDO01000021">
    <property type="protein sequence ID" value="OLO03491.1"/>
    <property type="molecule type" value="Genomic_DNA"/>
</dbReference>
<evidence type="ECO:0000256" key="3">
    <source>
        <dbReference type="PROSITE-ProRule" id="PRU10007"/>
    </source>
</evidence>
<dbReference type="Pfam" id="PF00171">
    <property type="entry name" value="Aldedh"/>
    <property type="match status" value="1"/>
</dbReference>
<dbReference type="PANTHER" id="PTHR43353:SF5">
    <property type="entry name" value="SUCCINATE-SEMIALDEHYDE DEHYDROGENASE, MITOCHONDRIAL"/>
    <property type="match status" value="1"/>
</dbReference>
<dbReference type="GO" id="GO:0009450">
    <property type="term" value="P:gamma-aminobutyric acid catabolic process"/>
    <property type="evidence" value="ECO:0007669"/>
    <property type="project" value="TreeGrafter"/>
</dbReference>
<evidence type="ECO:0000256" key="2">
    <source>
        <dbReference type="ARBA" id="ARBA00023002"/>
    </source>
</evidence>
<dbReference type="InterPro" id="IPR016161">
    <property type="entry name" value="Ald_DH/histidinol_DH"/>
</dbReference>
<protein>
    <submittedName>
        <fullName evidence="6">NAD-dependent succinate-semialdehyde dehydrogenase</fullName>
    </submittedName>
</protein>
<accession>A0A1Q8SPX1</accession>
<gene>
    <name evidence="6" type="ORF">BTW07_14205</name>
</gene>
<dbReference type="Gene3D" id="3.40.309.10">
    <property type="entry name" value="Aldehyde Dehydrogenase, Chain A, domain 2"/>
    <property type="match status" value="1"/>
</dbReference>
<dbReference type="PROSITE" id="PS00687">
    <property type="entry name" value="ALDEHYDE_DEHYDR_GLU"/>
    <property type="match status" value="1"/>
</dbReference>
<dbReference type="PANTHER" id="PTHR43353">
    <property type="entry name" value="SUCCINATE-SEMIALDEHYDE DEHYDROGENASE, MITOCHONDRIAL"/>
    <property type="match status" value="1"/>
</dbReference>